<reference evidence="3" key="1">
    <citation type="submission" date="2022-06" db="EMBL/GenBank/DDBJ databases">
        <authorList>
            <person name="Lu C.-H."/>
        </authorList>
    </citation>
    <scope>NUCLEOTIDE SEQUENCE</scope>
    <source>
        <strain evidence="3">21MJYT02-11</strain>
    </source>
</reference>
<protein>
    <submittedName>
        <fullName evidence="3">DUF305 domain-containing protein</fullName>
    </submittedName>
</protein>
<gene>
    <name evidence="3" type="ORF">NG900_20310</name>
</gene>
<organism evidence="3 4">
    <name type="scientific">Ralstonia soli</name>
    <dbReference type="NCBI Taxonomy" id="2953896"/>
    <lineage>
        <taxon>Bacteria</taxon>
        <taxon>Pseudomonadati</taxon>
        <taxon>Pseudomonadota</taxon>
        <taxon>Betaproteobacteria</taxon>
        <taxon>Burkholderiales</taxon>
        <taxon>Burkholderiaceae</taxon>
        <taxon>Ralstonia</taxon>
    </lineage>
</organism>
<sequence length="135" mass="14644">MSGIVFAQEITPPANREQAFLAENDVAMTKMMDGMAPKPTGSIDQDFVAMMTPHHQGAIDMAVAYLRYGQNEQLRRIAQEIVIEQQQEIAAMRMALGQPLPPSAPAPTQPGPASLTTAPASRAAHHAHTTRQQED</sequence>
<evidence type="ECO:0000259" key="2">
    <source>
        <dbReference type="Pfam" id="PF03713"/>
    </source>
</evidence>
<feature type="compositionally biased region" description="Pro residues" evidence="1">
    <location>
        <begin position="99"/>
        <end position="110"/>
    </location>
</feature>
<dbReference type="InterPro" id="IPR005183">
    <property type="entry name" value="DUF305_CopM-like"/>
</dbReference>
<evidence type="ECO:0000256" key="1">
    <source>
        <dbReference type="SAM" id="MobiDB-lite"/>
    </source>
</evidence>
<feature type="region of interest" description="Disordered" evidence="1">
    <location>
        <begin position="97"/>
        <end position="135"/>
    </location>
</feature>
<comment type="caution">
    <text evidence="3">The sequence shown here is derived from an EMBL/GenBank/DDBJ whole genome shotgun (WGS) entry which is preliminary data.</text>
</comment>
<dbReference type="Gene3D" id="1.20.1260.10">
    <property type="match status" value="1"/>
</dbReference>
<feature type="domain" description="DUF305" evidence="2">
    <location>
        <begin position="24"/>
        <end position="95"/>
    </location>
</feature>
<feature type="compositionally biased region" description="Low complexity" evidence="1">
    <location>
        <begin position="111"/>
        <end position="122"/>
    </location>
</feature>
<dbReference type="EMBL" id="JAMXHT010000007">
    <property type="protein sequence ID" value="MCO5400549.1"/>
    <property type="molecule type" value="Genomic_DNA"/>
</dbReference>
<dbReference type="PANTHER" id="PTHR36933:SF1">
    <property type="entry name" value="SLL0788 PROTEIN"/>
    <property type="match status" value="1"/>
</dbReference>
<name>A0ABT1AQI2_9RALS</name>
<keyword evidence="4" id="KW-1185">Reference proteome</keyword>
<dbReference type="InterPro" id="IPR012347">
    <property type="entry name" value="Ferritin-like"/>
</dbReference>
<proteinExistence type="predicted"/>
<evidence type="ECO:0000313" key="3">
    <source>
        <dbReference type="EMBL" id="MCO5400549.1"/>
    </source>
</evidence>
<dbReference type="PANTHER" id="PTHR36933">
    <property type="entry name" value="SLL0788 PROTEIN"/>
    <property type="match status" value="1"/>
</dbReference>
<dbReference type="Pfam" id="PF03713">
    <property type="entry name" value="DUF305"/>
    <property type="match status" value="1"/>
</dbReference>
<accession>A0ABT1AQI2</accession>
<dbReference type="Proteomes" id="UP001162811">
    <property type="component" value="Unassembled WGS sequence"/>
</dbReference>
<reference evidence="3" key="2">
    <citation type="journal article" date="2023" name="Front. Microbiol.">
        <title>Ralstonia chuxiongensis sp. nov., Ralstonia mojiangensis sp. nov., and Ralstonia soli sp. nov., isolated from tobacco fields, are three novel species in the family Burkholderiaceae.</title>
        <authorList>
            <person name="Lu C.H."/>
            <person name="Zhang Y.Y."/>
            <person name="Jiang N."/>
            <person name="Chen W."/>
            <person name="Shao X."/>
            <person name="Zhao Z.M."/>
            <person name="Lu W.L."/>
            <person name="Hu X."/>
            <person name="Xi Y.X."/>
            <person name="Zou S.Y."/>
            <person name="Wei Q.J."/>
            <person name="Lin Z.L."/>
            <person name="Gong L."/>
            <person name="Gai X.T."/>
            <person name="Zhang L.Q."/>
            <person name="Li J.Y."/>
            <person name="Jin Y."/>
            <person name="Xia Z.Y."/>
        </authorList>
    </citation>
    <scope>NUCLEOTIDE SEQUENCE</scope>
    <source>
        <strain evidence="3">21MJYT02-11</strain>
    </source>
</reference>
<evidence type="ECO:0000313" key="4">
    <source>
        <dbReference type="Proteomes" id="UP001162811"/>
    </source>
</evidence>